<keyword evidence="3" id="KW-0614">Plasmid</keyword>
<organism evidence="3 4">
    <name type="scientific">Cupriavidus malaysiensis</name>
    <dbReference type="NCBI Taxonomy" id="367825"/>
    <lineage>
        <taxon>Bacteria</taxon>
        <taxon>Pseudomonadati</taxon>
        <taxon>Pseudomonadota</taxon>
        <taxon>Betaproteobacteria</taxon>
        <taxon>Burkholderiales</taxon>
        <taxon>Burkholderiaceae</taxon>
        <taxon>Cupriavidus</taxon>
    </lineage>
</organism>
<dbReference type="InterPro" id="IPR021139">
    <property type="entry name" value="NYN"/>
</dbReference>
<feature type="domain" description="NYN" evidence="1">
    <location>
        <begin position="141"/>
        <end position="198"/>
    </location>
</feature>
<dbReference type="Gene3D" id="3.40.50.1010">
    <property type="entry name" value="5'-nuclease"/>
    <property type="match status" value="1"/>
</dbReference>
<dbReference type="InterPro" id="IPR024467">
    <property type="entry name" value="Xre/MbcA/ParS-like_toxin-bd"/>
</dbReference>
<accession>A0ABM6FGY0</accession>
<proteinExistence type="predicted"/>
<feature type="domain" description="Antitoxin Xre/MbcA/ParS-like toxin-binding" evidence="2">
    <location>
        <begin position="261"/>
        <end position="300"/>
    </location>
</feature>
<dbReference type="Pfam" id="PF01936">
    <property type="entry name" value="NYN"/>
    <property type="match status" value="1"/>
</dbReference>
<evidence type="ECO:0000313" key="3">
    <source>
        <dbReference type="EMBL" id="AOZ11213.1"/>
    </source>
</evidence>
<dbReference type="Proteomes" id="UP000177515">
    <property type="component" value="Plasmid unnamed1"/>
</dbReference>
<dbReference type="CDD" id="cd18722">
    <property type="entry name" value="PIN_NicB-like"/>
    <property type="match status" value="1"/>
</dbReference>
<evidence type="ECO:0000313" key="4">
    <source>
        <dbReference type="Proteomes" id="UP000177515"/>
    </source>
</evidence>
<reference evidence="3 4" key="1">
    <citation type="submission" date="2016-10" db="EMBL/GenBank/DDBJ databases">
        <title>Complete genome sequences of three Cupriavidus strains isolated from various Malaysian environments.</title>
        <authorList>
            <person name="Abdullah A.A.-A."/>
            <person name="Shafie N.A.H."/>
            <person name="Lau N.S."/>
        </authorList>
    </citation>
    <scope>NUCLEOTIDE SEQUENCE [LARGE SCALE GENOMIC DNA]</scope>
    <source>
        <strain evidence="3 4">USMAA1020</strain>
        <plasmid evidence="3 4">unnamed1</plasmid>
    </source>
</reference>
<evidence type="ECO:0000259" key="1">
    <source>
        <dbReference type="Pfam" id="PF01936"/>
    </source>
</evidence>
<name>A0ABM6FGY0_9BURK</name>
<dbReference type="RefSeq" id="WP_071073877.1">
    <property type="nucleotide sequence ID" value="NZ_CP017756.1"/>
</dbReference>
<geneLocation type="plasmid" evidence="3 4">
    <name>unnamed1</name>
</geneLocation>
<evidence type="ECO:0000259" key="2">
    <source>
        <dbReference type="Pfam" id="PF09722"/>
    </source>
</evidence>
<sequence length="313" mass="35466">MQGEAGQVRALRTRVYVDGYNFYYGALKGTRYKWLDLYALFKHQILPSILVEQDGLPAQSELLPEAIQYFTATIIESAAKAADSVSSQARYHTALRKLHDGTIRIVEGYYSLTKARAPAIDDADPKRPPRECDRVPIWKLEEKQSDVNLALHAYHDAMTGQIDQAVIVSNDTDLVPALRMIRENTGAMIGLVVPTRDHERRPNADLTKYCHWVRHHLKEQELAASQLPRVVPGGRSPTIKPDSWYPHPDLFQRALQLATKVRGGRSAAFRWFEQPSPYLGNARPLDLMETREGALRVVAYMEDWLAQQPGQEP</sequence>
<protein>
    <submittedName>
        <fullName evidence="3">6-hydroxy-3-succinoylpyridine hydroxylase</fullName>
    </submittedName>
</protein>
<gene>
    <name evidence="3" type="ORF">BKK80_35255</name>
</gene>
<keyword evidence="4" id="KW-1185">Reference proteome</keyword>
<dbReference type="Pfam" id="PF09722">
    <property type="entry name" value="Xre_MbcA_ParS_C"/>
    <property type="match status" value="1"/>
</dbReference>
<dbReference type="EMBL" id="CP017756">
    <property type="protein sequence ID" value="AOZ11213.1"/>
    <property type="molecule type" value="Genomic_DNA"/>
</dbReference>